<organism evidence="1 2">
    <name type="scientific">Streptococcus varani</name>
    <dbReference type="NCBI Taxonomy" id="1608583"/>
    <lineage>
        <taxon>Bacteria</taxon>
        <taxon>Bacillati</taxon>
        <taxon>Bacillota</taxon>
        <taxon>Bacilli</taxon>
        <taxon>Lactobacillales</taxon>
        <taxon>Streptococcaceae</taxon>
        <taxon>Streptococcus</taxon>
    </lineage>
</organism>
<gene>
    <name evidence="1" type="ORF">BN1356_00961</name>
</gene>
<dbReference type="Proteomes" id="UP000198604">
    <property type="component" value="Unassembled WGS sequence"/>
</dbReference>
<keyword evidence="2" id="KW-1185">Reference proteome</keyword>
<dbReference type="RefSeq" id="WP_281175823.1">
    <property type="nucleotide sequence ID" value="NZ_CTEN01000002.1"/>
</dbReference>
<evidence type="ECO:0000313" key="1">
    <source>
        <dbReference type="EMBL" id="CQR24617.1"/>
    </source>
</evidence>
<accession>A0A0E4H466</accession>
<reference evidence="2" key="1">
    <citation type="submission" date="2015-03" db="EMBL/GenBank/DDBJ databases">
        <authorList>
            <person name="Urmite Genomes"/>
        </authorList>
    </citation>
    <scope>NUCLEOTIDE SEQUENCE [LARGE SCALE GENOMIC DNA]</scope>
    <source>
        <strain evidence="2">FF10</strain>
    </source>
</reference>
<protein>
    <submittedName>
        <fullName evidence="1">Uncharacterized protein</fullName>
    </submittedName>
</protein>
<evidence type="ECO:0000313" key="2">
    <source>
        <dbReference type="Proteomes" id="UP000198604"/>
    </source>
</evidence>
<sequence>MLEITLSTDSLDSALEAIEKIQQAHLSGELVLKVSIADYSCQP</sequence>
<name>A0A0E4H466_9STRE</name>
<dbReference type="AlphaFoldDB" id="A0A0E4H466"/>
<dbReference type="EMBL" id="CTEN01000002">
    <property type="protein sequence ID" value="CQR24617.1"/>
    <property type="molecule type" value="Genomic_DNA"/>
</dbReference>
<proteinExistence type="predicted"/>